<dbReference type="GO" id="GO:0009253">
    <property type="term" value="P:peptidoglycan catabolic process"/>
    <property type="evidence" value="ECO:0007669"/>
    <property type="project" value="TreeGrafter"/>
</dbReference>
<dbReference type="SUPFAM" id="SSF53955">
    <property type="entry name" value="Lysozyme-like"/>
    <property type="match status" value="1"/>
</dbReference>
<dbReference type="SMART" id="SM00062">
    <property type="entry name" value="PBPb"/>
    <property type="match status" value="1"/>
</dbReference>
<protein>
    <submittedName>
        <fullName evidence="7">Membrane-bound lytic murein transglycosylase F</fullName>
    </submittedName>
</protein>
<keyword evidence="8" id="KW-1185">Reference proteome</keyword>
<evidence type="ECO:0000313" key="8">
    <source>
        <dbReference type="Proteomes" id="UP000287853"/>
    </source>
</evidence>
<feature type="domain" description="Solute-binding protein family 3/N-terminal" evidence="6">
    <location>
        <begin position="45"/>
        <end position="267"/>
    </location>
</feature>
<evidence type="ECO:0000256" key="2">
    <source>
        <dbReference type="ARBA" id="ARBA00007734"/>
    </source>
</evidence>
<keyword evidence="4" id="KW-0472">Membrane</keyword>
<keyword evidence="4" id="KW-0998">Cell outer membrane</keyword>
<accession>A0A444IXR2</accession>
<feature type="chain" id="PRO_5019362804" evidence="5">
    <location>
        <begin position="22"/>
        <end position="459"/>
    </location>
</feature>
<evidence type="ECO:0000256" key="5">
    <source>
        <dbReference type="SAM" id="SignalP"/>
    </source>
</evidence>
<dbReference type="NCBIfam" id="NF008112">
    <property type="entry name" value="PRK10859.1"/>
    <property type="match status" value="1"/>
</dbReference>
<dbReference type="EMBL" id="MTKO01000074">
    <property type="protein sequence ID" value="RWX45654.1"/>
    <property type="molecule type" value="Genomic_DNA"/>
</dbReference>
<dbReference type="Pfam" id="PF01464">
    <property type="entry name" value="SLT"/>
    <property type="match status" value="1"/>
</dbReference>
<dbReference type="CDD" id="cd01009">
    <property type="entry name" value="PBP2_YfhD_N"/>
    <property type="match status" value="1"/>
</dbReference>
<dbReference type="InterPro" id="IPR008258">
    <property type="entry name" value="Transglycosylase_SLT_dom_1"/>
</dbReference>
<dbReference type="Proteomes" id="UP000287853">
    <property type="component" value="Unassembled WGS sequence"/>
</dbReference>
<dbReference type="Gene3D" id="1.10.530.10">
    <property type="match status" value="1"/>
</dbReference>
<sequence length="459" mass="53378">MKKKTFTRCFLIILSTGVFFAAFFAVVPDCFRPSGTLRDIRQQQKLRVIMTNNANVYYSYRGEYMGFEYDLVRAFSEYLGAELEILTPEWDAMFPLLDAGEAHLIAAGLTVTPSREALANFSDGHLEVQQQVIVHKSNNTVQGLADLEGKTIHLSAGTSYAERISELQKDGRALQTILYINMPTEELIRKVADQEIEVTIADSNVALLNQRYYPDMRIAFPIEEPQNVVWAVRTGETELLEQVNTFFELIRENGVYSRIYERYYRDVSIFDYVDLKKFHKRLKTRLPKYKDIIRKEAKKYGFDWRMIVAVLYQESHFNPRARSHTGVRGLMQVTKATAHEMGIRNRLDPSQSIRAGVGYLAKLYARFADIKDANERLLFALASYNIGYGHVRDAQKICQRKGWNHRRWTAMEKALPLLRLKRYYKDTEYGYARGTEPVRYIKRILLYFDIIKQKSREKG</sequence>
<dbReference type="PROSITE" id="PS00922">
    <property type="entry name" value="TRANSGLYCOSYLASE"/>
    <property type="match status" value="1"/>
</dbReference>
<evidence type="ECO:0000256" key="1">
    <source>
        <dbReference type="ARBA" id="ARBA00004339"/>
    </source>
</evidence>
<comment type="similarity">
    <text evidence="2">Belongs to the transglycosylase Slt family.</text>
</comment>
<dbReference type="Pfam" id="PF00497">
    <property type="entry name" value="SBP_bac_3"/>
    <property type="match status" value="1"/>
</dbReference>
<dbReference type="GO" id="GO:0008933">
    <property type="term" value="F:peptidoglycan lytic transglycosylase activity"/>
    <property type="evidence" value="ECO:0007669"/>
    <property type="project" value="InterPro"/>
</dbReference>
<dbReference type="InterPro" id="IPR001638">
    <property type="entry name" value="Solute-binding_3/MltF_N"/>
</dbReference>
<dbReference type="CDD" id="cd13403">
    <property type="entry name" value="MLTF-like"/>
    <property type="match status" value="1"/>
</dbReference>
<organism evidence="7 8">
    <name type="scientific">Candidatus Electrothrix aarhusensis</name>
    <dbReference type="NCBI Taxonomy" id="1859131"/>
    <lineage>
        <taxon>Bacteria</taxon>
        <taxon>Pseudomonadati</taxon>
        <taxon>Thermodesulfobacteriota</taxon>
        <taxon>Desulfobulbia</taxon>
        <taxon>Desulfobulbales</taxon>
        <taxon>Desulfobulbaceae</taxon>
        <taxon>Candidatus Electrothrix</taxon>
    </lineage>
</organism>
<evidence type="ECO:0000313" key="7">
    <source>
        <dbReference type="EMBL" id="RWX45654.1"/>
    </source>
</evidence>
<reference evidence="7 8" key="1">
    <citation type="submission" date="2017-01" db="EMBL/GenBank/DDBJ databases">
        <title>The cable genome- insights into the physiology and evolution of filamentous bacteria capable of sulfide oxidation via long distance electron transfer.</title>
        <authorList>
            <person name="Schreiber L."/>
            <person name="Bjerg J.T."/>
            <person name="Boggild A."/>
            <person name="Van De Vossenberg J."/>
            <person name="Meysman F."/>
            <person name="Nielsen L.P."/>
            <person name="Schramm A."/>
            <person name="Kjeldsen K.U."/>
        </authorList>
    </citation>
    <scope>NUCLEOTIDE SEQUENCE [LARGE SCALE GENOMIC DNA]</scope>
    <source>
        <strain evidence="7">MCF</strain>
    </source>
</reference>
<comment type="caution">
    <text evidence="7">The sequence shown here is derived from an EMBL/GenBank/DDBJ whole genome shotgun (WGS) entry which is preliminary data.</text>
</comment>
<dbReference type="InterPro" id="IPR023346">
    <property type="entry name" value="Lysozyme-like_dom_sf"/>
</dbReference>
<name>A0A444IXR2_9BACT</name>
<evidence type="ECO:0000256" key="4">
    <source>
        <dbReference type="ARBA" id="ARBA00023237"/>
    </source>
</evidence>
<dbReference type="GO" id="GO:0009279">
    <property type="term" value="C:cell outer membrane"/>
    <property type="evidence" value="ECO:0007669"/>
    <property type="project" value="UniProtKB-SubCell"/>
</dbReference>
<evidence type="ECO:0000256" key="3">
    <source>
        <dbReference type="ARBA" id="ARBA00022729"/>
    </source>
</evidence>
<keyword evidence="3 5" id="KW-0732">Signal</keyword>
<dbReference type="AlphaFoldDB" id="A0A444IXR2"/>
<dbReference type="InterPro" id="IPR000189">
    <property type="entry name" value="Transglyc_AS"/>
</dbReference>
<evidence type="ECO:0000259" key="6">
    <source>
        <dbReference type="SMART" id="SM00062"/>
    </source>
</evidence>
<dbReference type="Gene3D" id="3.40.190.10">
    <property type="entry name" value="Periplasmic binding protein-like II"/>
    <property type="match status" value="2"/>
</dbReference>
<dbReference type="SUPFAM" id="SSF53850">
    <property type="entry name" value="Periplasmic binding protein-like II"/>
    <property type="match status" value="1"/>
</dbReference>
<proteinExistence type="inferred from homology"/>
<comment type="subcellular location">
    <subcellularLocation>
        <location evidence="1">Cell outer membrane</location>
        <topology evidence="1">Peripheral membrane protein</topology>
    </subcellularLocation>
</comment>
<gene>
    <name evidence="7" type="ORF">H206_01459</name>
</gene>
<dbReference type="PANTHER" id="PTHR35936">
    <property type="entry name" value="MEMBRANE-BOUND LYTIC MUREIN TRANSGLYCOSYLASE F"/>
    <property type="match status" value="1"/>
</dbReference>
<dbReference type="PANTHER" id="PTHR35936:SF32">
    <property type="entry name" value="MEMBRANE-BOUND LYTIC MUREIN TRANSGLYCOSYLASE F"/>
    <property type="match status" value="1"/>
</dbReference>
<feature type="signal peptide" evidence="5">
    <location>
        <begin position="1"/>
        <end position="21"/>
    </location>
</feature>